<protein>
    <submittedName>
        <fullName evidence="2">Uncharacterized protein</fullName>
    </submittedName>
</protein>
<name>A0A1H1XN13_9GAMM</name>
<keyword evidence="3" id="KW-1185">Reference proteome</keyword>
<reference evidence="3" key="1">
    <citation type="submission" date="2016-10" db="EMBL/GenBank/DDBJ databases">
        <authorList>
            <person name="Varghese N."/>
            <person name="Submissions S."/>
        </authorList>
    </citation>
    <scope>NUCLEOTIDE SEQUENCE [LARGE SCALE GENOMIC DNA]</scope>
    <source>
        <strain evidence="3">NRRL B-51270</strain>
    </source>
</reference>
<feature type="signal peptide" evidence="1">
    <location>
        <begin position="1"/>
        <end position="26"/>
    </location>
</feature>
<evidence type="ECO:0000313" key="2">
    <source>
        <dbReference type="EMBL" id="SDT10588.1"/>
    </source>
</evidence>
<dbReference type="Proteomes" id="UP000243207">
    <property type="component" value="Chromosome I"/>
</dbReference>
<organism evidence="2 3">
    <name type="scientific">Halopseudomonas xinjiangensis</name>
    <dbReference type="NCBI Taxonomy" id="487184"/>
    <lineage>
        <taxon>Bacteria</taxon>
        <taxon>Pseudomonadati</taxon>
        <taxon>Pseudomonadota</taxon>
        <taxon>Gammaproteobacteria</taxon>
        <taxon>Pseudomonadales</taxon>
        <taxon>Pseudomonadaceae</taxon>
        <taxon>Halopseudomonas</taxon>
    </lineage>
</organism>
<gene>
    <name evidence="2" type="ORF">SAMN05216421_2911</name>
</gene>
<evidence type="ECO:0000256" key="1">
    <source>
        <dbReference type="SAM" id="SignalP"/>
    </source>
</evidence>
<accession>A0A1H1XN13</accession>
<dbReference type="AlphaFoldDB" id="A0A1H1XN13"/>
<dbReference type="RefSeq" id="WP_093396172.1">
    <property type="nucleotide sequence ID" value="NZ_LT629736.1"/>
</dbReference>
<feature type="chain" id="PRO_5009265728" evidence="1">
    <location>
        <begin position="27"/>
        <end position="77"/>
    </location>
</feature>
<evidence type="ECO:0000313" key="3">
    <source>
        <dbReference type="Proteomes" id="UP000243207"/>
    </source>
</evidence>
<keyword evidence="1" id="KW-0732">Signal</keyword>
<sequence>MKARTVHYTWMAFSLAALGMLAIQNAAPEQSYEPQTSLNYSIQHQAGHTIQPVSLPVVTRQVNQIDTQAHSRQTWTF</sequence>
<dbReference type="EMBL" id="LT629736">
    <property type="protein sequence ID" value="SDT10588.1"/>
    <property type="molecule type" value="Genomic_DNA"/>
</dbReference>
<proteinExistence type="predicted"/>